<dbReference type="Proteomes" id="UP000249016">
    <property type="component" value="Unassembled WGS sequence"/>
</dbReference>
<evidence type="ECO:0000256" key="1">
    <source>
        <dbReference type="SAM" id="Phobius"/>
    </source>
</evidence>
<name>A0A327NCD9_9BACT</name>
<dbReference type="RefSeq" id="WP_111351355.1">
    <property type="nucleotide sequence ID" value="NZ_QLII01000004.1"/>
</dbReference>
<dbReference type="EMBL" id="QLII01000004">
    <property type="protein sequence ID" value="RAI72867.1"/>
    <property type="molecule type" value="Genomic_DNA"/>
</dbReference>
<comment type="caution">
    <text evidence="2">The sequence shown here is derived from an EMBL/GenBank/DDBJ whole genome shotgun (WGS) entry which is preliminary data.</text>
</comment>
<dbReference type="AlphaFoldDB" id="A0A327NCD9"/>
<keyword evidence="1" id="KW-1133">Transmembrane helix</keyword>
<protein>
    <submittedName>
        <fullName evidence="2">Uncharacterized protein</fullName>
    </submittedName>
</protein>
<proteinExistence type="predicted"/>
<keyword evidence="1" id="KW-0472">Membrane</keyword>
<evidence type="ECO:0000313" key="2">
    <source>
        <dbReference type="EMBL" id="RAI72867.1"/>
    </source>
</evidence>
<keyword evidence="1" id="KW-0812">Transmembrane</keyword>
<keyword evidence="3" id="KW-1185">Reference proteome</keyword>
<evidence type="ECO:0000313" key="3">
    <source>
        <dbReference type="Proteomes" id="UP000249016"/>
    </source>
</evidence>
<reference evidence="2 3" key="1">
    <citation type="submission" date="2018-06" db="EMBL/GenBank/DDBJ databases">
        <title>Spirosoma sp. HMF3257 Genome sequencing and assembly.</title>
        <authorList>
            <person name="Kang H."/>
            <person name="Cha I."/>
            <person name="Kim H."/>
            <person name="Kang J."/>
            <person name="Joh K."/>
        </authorList>
    </citation>
    <scope>NUCLEOTIDE SEQUENCE [LARGE SCALE GENOMIC DNA]</scope>
    <source>
        <strain evidence="2 3">HMF3257</strain>
    </source>
</reference>
<gene>
    <name evidence="2" type="ORF">HMF3257_38805</name>
</gene>
<sequence length="97" mass="11248">MELTPGTQNRKQEPRQWQVGDLISHKQTGIIALILAVWDITLVVIARTGTVKRLSKLQANTLWKLLHNTGISYQFKNQEQVQRDYQNGLFIPFFEIL</sequence>
<feature type="transmembrane region" description="Helical" evidence="1">
    <location>
        <begin position="28"/>
        <end position="46"/>
    </location>
</feature>
<accession>A0A327NCD9</accession>
<organism evidence="2 3">
    <name type="scientific">Spirosoma telluris</name>
    <dbReference type="NCBI Taxonomy" id="2183553"/>
    <lineage>
        <taxon>Bacteria</taxon>
        <taxon>Pseudomonadati</taxon>
        <taxon>Bacteroidota</taxon>
        <taxon>Cytophagia</taxon>
        <taxon>Cytophagales</taxon>
        <taxon>Cytophagaceae</taxon>
        <taxon>Spirosoma</taxon>
    </lineage>
</organism>